<evidence type="ECO:0000313" key="4">
    <source>
        <dbReference type="Proteomes" id="UP000287527"/>
    </source>
</evidence>
<dbReference type="Pfam" id="PF00072">
    <property type="entry name" value="Response_reg"/>
    <property type="match status" value="1"/>
</dbReference>
<organism evidence="3 4">
    <name type="scientific">Flavobacterium cerinum</name>
    <dbReference type="NCBI Taxonomy" id="2502784"/>
    <lineage>
        <taxon>Bacteria</taxon>
        <taxon>Pseudomonadati</taxon>
        <taxon>Bacteroidota</taxon>
        <taxon>Flavobacteriia</taxon>
        <taxon>Flavobacteriales</taxon>
        <taxon>Flavobacteriaceae</taxon>
        <taxon>Flavobacterium</taxon>
    </lineage>
</organism>
<dbReference type="SUPFAM" id="SSF52172">
    <property type="entry name" value="CheY-like"/>
    <property type="match status" value="1"/>
</dbReference>
<dbReference type="RefSeq" id="WP_128390339.1">
    <property type="nucleotide sequence ID" value="NZ_SBII01000009.1"/>
</dbReference>
<reference evidence="3 4" key="1">
    <citation type="submission" date="2019-01" db="EMBL/GenBank/DDBJ databases">
        <title>Flavobacterium sp. nov.,isolated from freshwater.</title>
        <authorList>
            <person name="Zhang R."/>
            <person name="Du Z.-J."/>
        </authorList>
    </citation>
    <scope>NUCLEOTIDE SEQUENCE [LARGE SCALE GENOMIC DNA]</scope>
    <source>
        <strain evidence="3 4">1E403</strain>
    </source>
</reference>
<evidence type="ECO:0000256" key="1">
    <source>
        <dbReference type="PROSITE-ProRule" id="PRU00169"/>
    </source>
</evidence>
<dbReference type="SMART" id="SM00448">
    <property type="entry name" value="REC"/>
    <property type="match status" value="1"/>
</dbReference>
<evidence type="ECO:0000313" key="3">
    <source>
        <dbReference type="EMBL" id="RWW98763.1"/>
    </source>
</evidence>
<dbReference type="PANTHER" id="PTHR44520">
    <property type="entry name" value="RESPONSE REGULATOR RCP1-RELATED"/>
    <property type="match status" value="1"/>
</dbReference>
<dbReference type="PANTHER" id="PTHR44520:SF2">
    <property type="entry name" value="RESPONSE REGULATOR RCP1"/>
    <property type="match status" value="1"/>
</dbReference>
<dbReference type="PROSITE" id="PS50110">
    <property type="entry name" value="RESPONSE_REGULATORY"/>
    <property type="match status" value="1"/>
</dbReference>
<dbReference type="InterPro" id="IPR001789">
    <property type="entry name" value="Sig_transdc_resp-reg_receiver"/>
</dbReference>
<keyword evidence="1" id="KW-0597">Phosphoprotein</keyword>
<comment type="caution">
    <text evidence="3">The sequence shown here is derived from an EMBL/GenBank/DDBJ whole genome shotgun (WGS) entry which is preliminary data.</text>
</comment>
<dbReference type="InterPro" id="IPR052893">
    <property type="entry name" value="TCS_response_regulator"/>
</dbReference>
<proteinExistence type="predicted"/>
<evidence type="ECO:0000259" key="2">
    <source>
        <dbReference type="PROSITE" id="PS50110"/>
    </source>
</evidence>
<accession>A0A444H6B4</accession>
<dbReference type="AlphaFoldDB" id="A0A444H6B4"/>
<dbReference type="Proteomes" id="UP000287527">
    <property type="component" value="Unassembled WGS sequence"/>
</dbReference>
<protein>
    <submittedName>
        <fullName evidence="3">Response regulator</fullName>
    </submittedName>
</protein>
<gene>
    <name evidence="3" type="ORF">EPI11_12605</name>
</gene>
<sequence length="137" mass="15464">MRTILFVDDDQDDQLLFQEALSEADSTAVYLSATDGVDLFEKLNTGKTATPDLIFMDINMPKMNGIESLKELKRSERFKSIPVIMYSTSSSKEHQKICLESGAIGYVEKPNDFDQICARIKSILHNGLLFRQNDVPL</sequence>
<keyword evidence="4" id="KW-1185">Reference proteome</keyword>
<name>A0A444H6B4_9FLAO</name>
<dbReference type="EMBL" id="SBII01000009">
    <property type="protein sequence ID" value="RWW98763.1"/>
    <property type="molecule type" value="Genomic_DNA"/>
</dbReference>
<dbReference type="GO" id="GO:0000160">
    <property type="term" value="P:phosphorelay signal transduction system"/>
    <property type="evidence" value="ECO:0007669"/>
    <property type="project" value="InterPro"/>
</dbReference>
<dbReference type="InterPro" id="IPR011006">
    <property type="entry name" value="CheY-like_superfamily"/>
</dbReference>
<feature type="domain" description="Response regulatory" evidence="2">
    <location>
        <begin position="3"/>
        <end position="124"/>
    </location>
</feature>
<dbReference type="OrthoDB" id="7631574at2"/>
<dbReference type="Gene3D" id="3.40.50.2300">
    <property type="match status" value="1"/>
</dbReference>
<feature type="modified residue" description="4-aspartylphosphate" evidence="1">
    <location>
        <position position="57"/>
    </location>
</feature>